<protein>
    <submittedName>
        <fullName evidence="2">Uncharacterized protein</fullName>
    </submittedName>
</protein>
<dbReference type="EMBL" id="JAACAK010000113">
    <property type="protein sequence ID" value="NIR76147.1"/>
    <property type="molecule type" value="Genomic_DNA"/>
</dbReference>
<keyword evidence="1" id="KW-1133">Transmembrane helix</keyword>
<evidence type="ECO:0000313" key="2">
    <source>
        <dbReference type="EMBL" id="NIR76147.1"/>
    </source>
</evidence>
<dbReference type="Proteomes" id="UP000702544">
    <property type="component" value="Unassembled WGS sequence"/>
</dbReference>
<keyword evidence="1" id="KW-0812">Transmembrane</keyword>
<sequence>MLKAGSGTPGQLADLLAYRRVMSQVAGWPIAAASYARFGLYLLLPVAAWILGALIESLIQALFF</sequence>
<comment type="caution">
    <text evidence="2">The sequence shown here is derived from an EMBL/GenBank/DDBJ whole genome shotgun (WGS) entry which is preliminary data.</text>
</comment>
<reference evidence="2 3" key="1">
    <citation type="submission" date="2020-01" db="EMBL/GenBank/DDBJ databases">
        <title>Genomes assembled from Gulf of Kutch pelagic sediment metagenomes.</title>
        <authorList>
            <person name="Chandrashekar M."/>
            <person name="Mahajan M.S."/>
            <person name="Dave K.J."/>
            <person name="Vatsa P."/>
            <person name="Nathani N.M."/>
        </authorList>
    </citation>
    <scope>NUCLEOTIDE SEQUENCE [LARGE SCALE GENOMIC DNA]</scope>
    <source>
        <strain evidence="2">KS3-K002</strain>
    </source>
</reference>
<proteinExistence type="predicted"/>
<evidence type="ECO:0000313" key="3">
    <source>
        <dbReference type="Proteomes" id="UP000702544"/>
    </source>
</evidence>
<evidence type="ECO:0000256" key="1">
    <source>
        <dbReference type="SAM" id="Phobius"/>
    </source>
</evidence>
<name>A0AAE4ZBF2_9BACT</name>
<accession>A0AAE4ZBF2</accession>
<keyword evidence="1" id="KW-0472">Membrane</keyword>
<organism evidence="2 3">
    <name type="scientific">Candidatus Kutchimonas denitrificans</name>
    <dbReference type="NCBI Taxonomy" id="3056748"/>
    <lineage>
        <taxon>Bacteria</taxon>
        <taxon>Pseudomonadati</taxon>
        <taxon>Gemmatimonadota</taxon>
        <taxon>Gemmatimonadia</taxon>
        <taxon>Candidatus Palauibacterales</taxon>
        <taxon>Candidatus Palauibacteraceae</taxon>
        <taxon>Candidatus Kutchimonas</taxon>
    </lineage>
</organism>
<dbReference type="AlphaFoldDB" id="A0AAE4ZBF2"/>
<gene>
    <name evidence="2" type="ORF">GWO12_13710</name>
</gene>
<feature type="transmembrane region" description="Helical" evidence="1">
    <location>
        <begin position="38"/>
        <end position="63"/>
    </location>
</feature>